<dbReference type="RefSeq" id="WP_194372368.1">
    <property type="nucleotide sequence ID" value="NZ_CP063767.1"/>
</dbReference>
<dbReference type="GO" id="GO:0003677">
    <property type="term" value="F:DNA binding"/>
    <property type="evidence" value="ECO:0007669"/>
    <property type="project" value="UniProtKB-KW"/>
</dbReference>
<keyword evidence="2" id="KW-0472">Membrane</keyword>
<protein>
    <submittedName>
        <fullName evidence="4">Helix-turn-helix transcriptional regulator</fullName>
    </submittedName>
</protein>
<reference evidence="4 5" key="1">
    <citation type="submission" date="2020-10" db="EMBL/GenBank/DDBJ databases">
        <title>Olsenella immobilis sp.nov., isolated from the mud in a fermentation cellar used for the production of Chinese strong-flavoured liquor.</title>
        <authorList>
            <person name="Lu L."/>
        </authorList>
    </citation>
    <scope>NUCLEOTIDE SEQUENCE [LARGE SCALE GENOMIC DNA]</scope>
    <source>
        <strain evidence="4 5">LZLJ-2</strain>
    </source>
</reference>
<accession>A0A7S7RVE9</accession>
<dbReference type="PANTHER" id="PTHR46558:SF15">
    <property type="entry name" value="HELIX-TURN-HELIX DOMAIN PROTEIN"/>
    <property type="match status" value="1"/>
</dbReference>
<dbReference type="InterPro" id="IPR001387">
    <property type="entry name" value="Cro/C1-type_HTH"/>
</dbReference>
<dbReference type="CDD" id="cd00093">
    <property type="entry name" value="HTH_XRE"/>
    <property type="match status" value="1"/>
</dbReference>
<dbReference type="AlphaFoldDB" id="A0A7S7RVE9"/>
<dbReference type="SMART" id="SM00530">
    <property type="entry name" value="HTH_XRE"/>
    <property type="match status" value="1"/>
</dbReference>
<dbReference type="InterPro" id="IPR010982">
    <property type="entry name" value="Lambda_DNA-bd_dom_sf"/>
</dbReference>
<evidence type="ECO:0000256" key="1">
    <source>
        <dbReference type="ARBA" id="ARBA00023125"/>
    </source>
</evidence>
<sequence length="202" mass="22074">MELGHNIKGQRAGLGLSQDDLAAQVYVSRQTISSWENDKTYPDVQSLLLLSETFGVAVDALIKGDMEAMEKTVSRDARHVTHLTAAMIFLLIAAFVALMWAGWQELDGWGTHTIPTFVLAGVLWVGAMVAAVLIERIKKEYDVETYREILAFVEGREIDRSARPAPSRLSRPLRVVLVAAGAAIVGFSLAYGAMALAEMLGR</sequence>
<dbReference type="SUPFAM" id="SSF47413">
    <property type="entry name" value="lambda repressor-like DNA-binding domains"/>
    <property type="match status" value="1"/>
</dbReference>
<keyword evidence="1" id="KW-0238">DNA-binding</keyword>
<keyword evidence="2" id="KW-1133">Transmembrane helix</keyword>
<dbReference type="PROSITE" id="PS50943">
    <property type="entry name" value="HTH_CROC1"/>
    <property type="match status" value="1"/>
</dbReference>
<evidence type="ECO:0000313" key="5">
    <source>
        <dbReference type="Proteomes" id="UP000593735"/>
    </source>
</evidence>
<dbReference type="KEGG" id="tio:INP52_03275"/>
<gene>
    <name evidence="4" type="ORF">INP52_03275</name>
</gene>
<keyword evidence="5" id="KW-1185">Reference proteome</keyword>
<dbReference type="Gene3D" id="1.10.260.40">
    <property type="entry name" value="lambda repressor-like DNA-binding domains"/>
    <property type="match status" value="1"/>
</dbReference>
<feature type="transmembrane region" description="Helical" evidence="2">
    <location>
        <begin position="83"/>
        <end position="102"/>
    </location>
</feature>
<feature type="domain" description="HTH cro/C1-type" evidence="3">
    <location>
        <begin position="7"/>
        <end position="61"/>
    </location>
</feature>
<organism evidence="4 5">
    <name type="scientific">Thermophilibacter immobilis</name>
    <dbReference type="NCBI Taxonomy" id="2779519"/>
    <lineage>
        <taxon>Bacteria</taxon>
        <taxon>Bacillati</taxon>
        <taxon>Actinomycetota</taxon>
        <taxon>Coriobacteriia</taxon>
        <taxon>Coriobacteriales</taxon>
        <taxon>Atopobiaceae</taxon>
        <taxon>Thermophilibacter</taxon>
    </lineage>
</organism>
<keyword evidence="2" id="KW-0812">Transmembrane</keyword>
<evidence type="ECO:0000313" key="4">
    <source>
        <dbReference type="EMBL" id="QOY61234.1"/>
    </source>
</evidence>
<name>A0A7S7RVE9_9ACTN</name>
<dbReference type="Pfam" id="PF01381">
    <property type="entry name" value="HTH_3"/>
    <property type="match status" value="1"/>
</dbReference>
<proteinExistence type="predicted"/>
<feature type="transmembrane region" description="Helical" evidence="2">
    <location>
        <begin position="175"/>
        <end position="197"/>
    </location>
</feature>
<evidence type="ECO:0000259" key="3">
    <source>
        <dbReference type="PROSITE" id="PS50943"/>
    </source>
</evidence>
<dbReference type="PANTHER" id="PTHR46558">
    <property type="entry name" value="TRACRIPTIONAL REGULATORY PROTEIN-RELATED-RELATED"/>
    <property type="match status" value="1"/>
</dbReference>
<dbReference type="Proteomes" id="UP000593735">
    <property type="component" value="Chromosome"/>
</dbReference>
<evidence type="ECO:0000256" key="2">
    <source>
        <dbReference type="SAM" id="Phobius"/>
    </source>
</evidence>
<dbReference type="EMBL" id="CP063767">
    <property type="protein sequence ID" value="QOY61234.1"/>
    <property type="molecule type" value="Genomic_DNA"/>
</dbReference>
<feature type="transmembrane region" description="Helical" evidence="2">
    <location>
        <begin position="114"/>
        <end position="134"/>
    </location>
</feature>